<dbReference type="Proteomes" id="UP001302126">
    <property type="component" value="Unassembled WGS sequence"/>
</dbReference>
<protein>
    <recommendedName>
        <fullName evidence="5">Jacalin-type lectin domain-containing protein</fullName>
    </recommendedName>
</protein>
<keyword evidence="4" id="KW-1185">Reference proteome</keyword>
<accession>A0AAN6WML3</accession>
<dbReference type="EMBL" id="MU864477">
    <property type="protein sequence ID" value="KAK4184695.1"/>
    <property type="molecule type" value="Genomic_DNA"/>
</dbReference>
<organism evidence="3 4">
    <name type="scientific">Podospora australis</name>
    <dbReference type="NCBI Taxonomy" id="1536484"/>
    <lineage>
        <taxon>Eukaryota</taxon>
        <taxon>Fungi</taxon>
        <taxon>Dikarya</taxon>
        <taxon>Ascomycota</taxon>
        <taxon>Pezizomycotina</taxon>
        <taxon>Sordariomycetes</taxon>
        <taxon>Sordariomycetidae</taxon>
        <taxon>Sordariales</taxon>
        <taxon>Podosporaceae</taxon>
        <taxon>Podospora</taxon>
    </lineage>
</organism>
<comment type="caution">
    <text evidence="3">The sequence shown here is derived from an EMBL/GenBank/DDBJ whole genome shotgun (WGS) entry which is preliminary data.</text>
</comment>
<feature type="region of interest" description="Disordered" evidence="2">
    <location>
        <begin position="417"/>
        <end position="443"/>
    </location>
</feature>
<reference evidence="3" key="2">
    <citation type="submission" date="2023-05" db="EMBL/GenBank/DDBJ databases">
        <authorList>
            <consortium name="Lawrence Berkeley National Laboratory"/>
            <person name="Steindorff A."/>
            <person name="Hensen N."/>
            <person name="Bonometti L."/>
            <person name="Westerberg I."/>
            <person name="Brannstrom I.O."/>
            <person name="Guillou S."/>
            <person name="Cros-Aarteil S."/>
            <person name="Calhoun S."/>
            <person name="Haridas S."/>
            <person name="Kuo A."/>
            <person name="Mondo S."/>
            <person name="Pangilinan J."/>
            <person name="Riley R."/>
            <person name="Labutti K."/>
            <person name="Andreopoulos B."/>
            <person name="Lipzen A."/>
            <person name="Chen C."/>
            <person name="Yanf M."/>
            <person name="Daum C."/>
            <person name="Ng V."/>
            <person name="Clum A."/>
            <person name="Ohm R."/>
            <person name="Martin F."/>
            <person name="Silar P."/>
            <person name="Natvig D."/>
            <person name="Lalanne C."/>
            <person name="Gautier V."/>
            <person name="Ament-Velasquez S.L."/>
            <person name="Kruys A."/>
            <person name="Hutchinson M.I."/>
            <person name="Powell A.J."/>
            <person name="Barry K."/>
            <person name="Miller A.N."/>
            <person name="Grigoriev I.V."/>
            <person name="Debuchy R."/>
            <person name="Gladieux P."/>
            <person name="Thoren M.H."/>
            <person name="Johannesson H."/>
        </authorList>
    </citation>
    <scope>NUCLEOTIDE SEQUENCE</scope>
    <source>
        <strain evidence="3">PSN309</strain>
    </source>
</reference>
<proteinExistence type="predicted"/>
<sequence>MVFLLLAPYNDSMTLGQGFNSFLHLPRLNGAVTIPESSLQTQAARAGGAQNVSQVVSYSSRFVEKISEVVRSMNISAASSIKSGTIEVSGNSLSVDEAKFASSDLNAVISVKVINQTTTTVTDPEFKPLENFTYTSESFFETFGDCYVSGFLEGGDLHGIVSVKVMDASKKTEVETIVKGQMNGSGDSGEFTLGNGSGQSSLSAALSQTETTVTVNWSGGGQIKPDDEEWTLDTLVKAAAAFPSKVTTCPQRTWAILTRYDNNRSFVQWKAKNNLNIVVPDFNKVQHITSDLLDDYMEWKNNLTRINAVMANPKAYKVSGYEDAVDINIKAINLTIATLIAERKDAKAEMVKIANAIDNMNNNPGAIPGLLDMKEPVLWACRLPIPIEDPDANAATVKPPNRKEVVAGFPFASDDELRHLADPAPPPEAPVATGPTATAPNAAPSAVTSLNDAVKSAIGDLAKPTVELAKQLPAMQLDETPAKDLATPGILSTLDKNEIDWISEPKNKVKYAEFRFEWHVVDKEKSGGSYFNDAVKIKEAILPVQWPKQLMFQMVKRGNACDIVRLVQVDYDQLHMSHGSRPKSSSEQLTVVDLAEDEKVNEIYIGKGPDSSSPAGIAFIEIRTSAGQVQRVGSREAAVDPITRYRPYGGTTGLKGWWGRSGDVIDKIAPIWG</sequence>
<name>A0AAN6WML3_9PEZI</name>
<gene>
    <name evidence="3" type="ORF">QBC35DRAFT_505299</name>
</gene>
<feature type="coiled-coil region" evidence="1">
    <location>
        <begin position="329"/>
        <end position="363"/>
    </location>
</feature>
<evidence type="ECO:0000256" key="2">
    <source>
        <dbReference type="SAM" id="MobiDB-lite"/>
    </source>
</evidence>
<keyword evidence="1" id="KW-0175">Coiled coil</keyword>
<evidence type="ECO:0008006" key="5">
    <source>
        <dbReference type="Google" id="ProtNLM"/>
    </source>
</evidence>
<evidence type="ECO:0000256" key="1">
    <source>
        <dbReference type="SAM" id="Coils"/>
    </source>
</evidence>
<evidence type="ECO:0000313" key="4">
    <source>
        <dbReference type="Proteomes" id="UP001302126"/>
    </source>
</evidence>
<dbReference type="AlphaFoldDB" id="A0AAN6WML3"/>
<feature type="compositionally biased region" description="Low complexity" evidence="2">
    <location>
        <begin position="430"/>
        <end position="443"/>
    </location>
</feature>
<evidence type="ECO:0000313" key="3">
    <source>
        <dbReference type="EMBL" id="KAK4184695.1"/>
    </source>
</evidence>
<reference evidence="3" key="1">
    <citation type="journal article" date="2023" name="Mol. Phylogenet. Evol.">
        <title>Genome-scale phylogeny and comparative genomics of the fungal order Sordariales.</title>
        <authorList>
            <person name="Hensen N."/>
            <person name="Bonometti L."/>
            <person name="Westerberg I."/>
            <person name="Brannstrom I.O."/>
            <person name="Guillou S."/>
            <person name="Cros-Aarteil S."/>
            <person name="Calhoun S."/>
            <person name="Haridas S."/>
            <person name="Kuo A."/>
            <person name="Mondo S."/>
            <person name="Pangilinan J."/>
            <person name="Riley R."/>
            <person name="LaButti K."/>
            <person name="Andreopoulos B."/>
            <person name="Lipzen A."/>
            <person name="Chen C."/>
            <person name="Yan M."/>
            <person name="Daum C."/>
            <person name="Ng V."/>
            <person name="Clum A."/>
            <person name="Steindorff A."/>
            <person name="Ohm R.A."/>
            <person name="Martin F."/>
            <person name="Silar P."/>
            <person name="Natvig D.O."/>
            <person name="Lalanne C."/>
            <person name="Gautier V."/>
            <person name="Ament-Velasquez S.L."/>
            <person name="Kruys A."/>
            <person name="Hutchinson M.I."/>
            <person name="Powell A.J."/>
            <person name="Barry K."/>
            <person name="Miller A.N."/>
            <person name="Grigoriev I.V."/>
            <person name="Debuchy R."/>
            <person name="Gladieux P."/>
            <person name="Hiltunen Thoren M."/>
            <person name="Johannesson H."/>
        </authorList>
    </citation>
    <scope>NUCLEOTIDE SEQUENCE</scope>
    <source>
        <strain evidence="3">PSN309</strain>
    </source>
</reference>